<dbReference type="GO" id="GO:0016620">
    <property type="term" value="F:oxidoreductase activity, acting on the aldehyde or oxo group of donors, NAD or NADP as acceptor"/>
    <property type="evidence" value="ECO:0007669"/>
    <property type="project" value="InterPro"/>
</dbReference>
<dbReference type="InterPro" id="IPR029510">
    <property type="entry name" value="Ald_DH_CS_GLU"/>
</dbReference>
<dbReference type="FunFam" id="3.40.309.10:FF:000012">
    <property type="entry name" value="Betaine aldehyde dehydrogenase"/>
    <property type="match status" value="1"/>
</dbReference>
<feature type="region of interest" description="Disordered" evidence="5">
    <location>
        <begin position="433"/>
        <end position="452"/>
    </location>
</feature>
<dbReference type="InterPro" id="IPR016163">
    <property type="entry name" value="Ald_DH_C"/>
</dbReference>
<dbReference type="PANTHER" id="PTHR11699">
    <property type="entry name" value="ALDEHYDE DEHYDROGENASE-RELATED"/>
    <property type="match status" value="1"/>
</dbReference>
<evidence type="ECO:0000256" key="5">
    <source>
        <dbReference type="SAM" id="MobiDB-lite"/>
    </source>
</evidence>
<evidence type="ECO:0000256" key="2">
    <source>
        <dbReference type="ARBA" id="ARBA00023002"/>
    </source>
</evidence>
<proteinExistence type="inferred from homology"/>
<dbReference type="Gene3D" id="3.40.605.10">
    <property type="entry name" value="Aldehyde Dehydrogenase, Chain A, domain 1"/>
    <property type="match status" value="1"/>
</dbReference>
<feature type="domain" description="Aldehyde dehydrogenase" evidence="6">
    <location>
        <begin position="7"/>
        <end position="470"/>
    </location>
</feature>
<evidence type="ECO:0000256" key="4">
    <source>
        <dbReference type="RuleBase" id="RU003345"/>
    </source>
</evidence>
<dbReference type="PROSITE" id="PS00687">
    <property type="entry name" value="ALDEHYDE_DEHYDR_GLU"/>
    <property type="match status" value="1"/>
</dbReference>
<comment type="caution">
    <text evidence="7">The sequence shown here is derived from an EMBL/GenBank/DDBJ whole genome shotgun (WGS) entry which is preliminary data.</text>
</comment>
<name>A0A2T7UT87_9RHOB</name>
<feature type="active site" evidence="3">
    <location>
        <position position="247"/>
    </location>
</feature>
<dbReference type="InterPro" id="IPR016160">
    <property type="entry name" value="Ald_DH_CS_CYS"/>
</dbReference>
<dbReference type="PROSITE" id="PS00070">
    <property type="entry name" value="ALDEHYDE_DEHYDR_CYS"/>
    <property type="match status" value="1"/>
</dbReference>
<dbReference type="Pfam" id="PF00171">
    <property type="entry name" value="Aldedh"/>
    <property type="match status" value="1"/>
</dbReference>
<evidence type="ECO:0000256" key="3">
    <source>
        <dbReference type="PROSITE-ProRule" id="PRU10007"/>
    </source>
</evidence>
<dbReference type="AlphaFoldDB" id="A0A2T7UT87"/>
<evidence type="ECO:0000259" key="6">
    <source>
        <dbReference type="Pfam" id="PF00171"/>
    </source>
</evidence>
<evidence type="ECO:0000313" key="7">
    <source>
        <dbReference type="EMBL" id="PVE47872.1"/>
    </source>
</evidence>
<dbReference type="FunFam" id="3.40.605.10:FF:000007">
    <property type="entry name" value="NAD/NADP-dependent betaine aldehyde dehydrogenase"/>
    <property type="match status" value="1"/>
</dbReference>
<keyword evidence="2 4" id="KW-0560">Oxidoreductase</keyword>
<dbReference type="Proteomes" id="UP000244810">
    <property type="component" value="Unassembled WGS sequence"/>
</dbReference>
<dbReference type="InterPro" id="IPR015590">
    <property type="entry name" value="Aldehyde_DH_dom"/>
</dbReference>
<dbReference type="InterPro" id="IPR016161">
    <property type="entry name" value="Ald_DH/histidinol_DH"/>
</dbReference>
<reference evidence="7 8" key="1">
    <citation type="journal article" date="2011" name="Syst. Appl. Microbiol.">
        <title>Defluviimonas denitrificans gen. nov., sp. nov., and Pararhodobacter aggregans gen. nov., sp. nov., non-phototrophic Rhodobacteraceae from the biofilter of a marine aquaculture.</title>
        <authorList>
            <person name="Foesel B.U."/>
            <person name="Drake H.L."/>
            <person name="Schramm A."/>
        </authorList>
    </citation>
    <scope>NUCLEOTIDE SEQUENCE [LARGE SCALE GENOMIC DNA]</scope>
    <source>
        <strain evidence="7 8">D1-19</strain>
    </source>
</reference>
<comment type="similarity">
    <text evidence="1 4">Belongs to the aldehyde dehydrogenase family.</text>
</comment>
<evidence type="ECO:0000256" key="1">
    <source>
        <dbReference type="ARBA" id="ARBA00009986"/>
    </source>
</evidence>
<dbReference type="OrthoDB" id="9812625at2"/>
<dbReference type="InterPro" id="IPR016162">
    <property type="entry name" value="Ald_DH_N"/>
</dbReference>
<dbReference type="SUPFAM" id="SSF53720">
    <property type="entry name" value="ALDH-like"/>
    <property type="match status" value="1"/>
</dbReference>
<keyword evidence="8" id="KW-1185">Reference proteome</keyword>
<evidence type="ECO:0000313" key="8">
    <source>
        <dbReference type="Proteomes" id="UP000244810"/>
    </source>
</evidence>
<gene>
    <name evidence="7" type="ORF">DDE23_10265</name>
</gene>
<organism evidence="7 8">
    <name type="scientific">Pararhodobacter aggregans</name>
    <dbReference type="NCBI Taxonomy" id="404875"/>
    <lineage>
        <taxon>Bacteria</taxon>
        <taxon>Pseudomonadati</taxon>
        <taxon>Pseudomonadota</taxon>
        <taxon>Alphaproteobacteria</taxon>
        <taxon>Rhodobacterales</taxon>
        <taxon>Paracoccaceae</taxon>
        <taxon>Pararhodobacter</taxon>
    </lineage>
</organism>
<sequence>MHIDGAWQPSDGGARLDVINPANGAVISTIADASLTDVDRAVAAARAAFERNDWACLQPNARGQLLWRIAEAIEAHADEFARLECLDNGKPMLAARRGDVPGAADTFRYFAGWCTKITGQTMQVSRPGQTFAYTLREPLGVVAAIVPWNFPLLMAAWKLAPALAAGCTVVLKPAEDTSLTALRLAEVMADCGLPAGVVNVITGRGASVGAALTRHPGVDKVAFTGSTQIGKEIIAAAAGNLKKLTLELGGKSPTLILPDADLAKAIPAAAMGIFHNAGQVCAAGSRLYVHADIFDQVTEGIIQRARAMRSGPGEVPTTELGPLVSQRHRERVHGYVASGMAGGAQLLTGGARGEGEGYFYEPTILTGTTQDMSIVREEIFGPVLVAERFNDLDEAVQRANDSDFGLSATVWTTNLGLAHGLARRLEAGTIRVNTGGGTDPNQPFGGTKQSGWGREFGEEGLLEYMQTKSVLMTL</sequence>
<accession>A0A2T7UT87</accession>
<protein>
    <submittedName>
        <fullName evidence="7">Betaine-aldehyde dehydrogenase</fullName>
    </submittedName>
</protein>
<dbReference type="EMBL" id="QDDR01000004">
    <property type="protein sequence ID" value="PVE47872.1"/>
    <property type="molecule type" value="Genomic_DNA"/>
</dbReference>
<dbReference type="Gene3D" id="3.40.309.10">
    <property type="entry name" value="Aldehyde Dehydrogenase, Chain A, domain 2"/>
    <property type="match status" value="1"/>
</dbReference>